<name>A0AAN8Y7F6_SOLBU</name>
<gene>
    <name evidence="1" type="ORF">RDI58_019935</name>
</gene>
<evidence type="ECO:0000313" key="1">
    <source>
        <dbReference type="EMBL" id="KAK6782139.1"/>
    </source>
</evidence>
<evidence type="ECO:0000313" key="2">
    <source>
        <dbReference type="Proteomes" id="UP001371456"/>
    </source>
</evidence>
<keyword evidence="2" id="KW-1185">Reference proteome</keyword>
<proteinExistence type="predicted"/>
<reference evidence="1 2" key="1">
    <citation type="submission" date="2024-02" db="EMBL/GenBank/DDBJ databases">
        <title>de novo genome assembly of Solanum bulbocastanum strain 11H21.</title>
        <authorList>
            <person name="Hosaka A.J."/>
        </authorList>
    </citation>
    <scope>NUCLEOTIDE SEQUENCE [LARGE SCALE GENOMIC DNA]</scope>
    <source>
        <tissue evidence="1">Young leaves</tissue>
    </source>
</reference>
<organism evidence="1 2">
    <name type="scientific">Solanum bulbocastanum</name>
    <name type="common">Wild potato</name>
    <dbReference type="NCBI Taxonomy" id="147425"/>
    <lineage>
        <taxon>Eukaryota</taxon>
        <taxon>Viridiplantae</taxon>
        <taxon>Streptophyta</taxon>
        <taxon>Embryophyta</taxon>
        <taxon>Tracheophyta</taxon>
        <taxon>Spermatophyta</taxon>
        <taxon>Magnoliopsida</taxon>
        <taxon>eudicotyledons</taxon>
        <taxon>Gunneridae</taxon>
        <taxon>Pentapetalae</taxon>
        <taxon>asterids</taxon>
        <taxon>lamiids</taxon>
        <taxon>Solanales</taxon>
        <taxon>Solanaceae</taxon>
        <taxon>Solanoideae</taxon>
        <taxon>Solaneae</taxon>
        <taxon>Solanum</taxon>
    </lineage>
</organism>
<dbReference type="EMBL" id="JBANQN010000008">
    <property type="protein sequence ID" value="KAK6782139.1"/>
    <property type="molecule type" value="Genomic_DNA"/>
</dbReference>
<accession>A0AAN8Y7F6</accession>
<comment type="caution">
    <text evidence="1">The sequence shown here is derived from an EMBL/GenBank/DDBJ whole genome shotgun (WGS) entry which is preliminary data.</text>
</comment>
<dbReference type="AlphaFoldDB" id="A0AAN8Y7F6"/>
<dbReference type="Proteomes" id="UP001371456">
    <property type="component" value="Unassembled WGS sequence"/>
</dbReference>
<protein>
    <submittedName>
        <fullName evidence="1">Uncharacterized protein</fullName>
    </submittedName>
</protein>
<sequence>MTHKDGCESDNYEVQNQMISQETVSTKEVRILRQ</sequence>